<accession>A0ABW1X3J1</accession>
<dbReference type="InterPro" id="IPR050482">
    <property type="entry name" value="Sensor_HK_TwoCompSys"/>
</dbReference>
<protein>
    <recommendedName>
        <fullName evidence="2">histidine kinase</fullName>
        <ecNumber evidence="2">2.7.13.3</ecNumber>
    </recommendedName>
</protein>
<dbReference type="Gene3D" id="1.20.5.1930">
    <property type="match status" value="1"/>
</dbReference>
<gene>
    <name evidence="10" type="ORF">ACFP57_08725</name>
</gene>
<dbReference type="Proteomes" id="UP001596266">
    <property type="component" value="Unassembled WGS sequence"/>
</dbReference>
<dbReference type="EC" id="2.7.13.3" evidence="2"/>
<evidence type="ECO:0000259" key="9">
    <source>
        <dbReference type="Pfam" id="PF07730"/>
    </source>
</evidence>
<keyword evidence="3" id="KW-0597">Phosphoprotein</keyword>
<dbReference type="EMBL" id="JBHSUA010000018">
    <property type="protein sequence ID" value="MFC6397059.1"/>
    <property type="molecule type" value="Genomic_DNA"/>
</dbReference>
<dbReference type="GO" id="GO:0016301">
    <property type="term" value="F:kinase activity"/>
    <property type="evidence" value="ECO:0007669"/>
    <property type="project" value="UniProtKB-KW"/>
</dbReference>
<organism evidence="10 11">
    <name type="scientific">Luteococcus sanguinis</name>
    <dbReference type="NCBI Taxonomy" id="174038"/>
    <lineage>
        <taxon>Bacteria</taxon>
        <taxon>Bacillati</taxon>
        <taxon>Actinomycetota</taxon>
        <taxon>Actinomycetes</taxon>
        <taxon>Propionibacteriales</taxon>
        <taxon>Propionibacteriaceae</taxon>
        <taxon>Luteococcus</taxon>
    </lineage>
</organism>
<keyword evidence="5" id="KW-0547">Nucleotide-binding</keyword>
<dbReference type="PANTHER" id="PTHR24421">
    <property type="entry name" value="NITRATE/NITRITE SENSOR PROTEIN NARX-RELATED"/>
    <property type="match status" value="1"/>
</dbReference>
<name>A0ABW1X3J1_9ACTN</name>
<keyword evidence="8" id="KW-0902">Two-component regulatory system</keyword>
<sequence>MMAHSLNVVNVQAATALAVGDPAGDRSALETIRVVSRQALAETRSVVHMLRTTETMDVSGDLRAIPEVVGQIQAAGLQLECHVPDSAELDRWQQQWPVATRLAVVRIVQESLTNVLRHGGQRAVLALEADGRCVVVRVNNCLRSDEQPHTPGFGLVGMRERVDLPTSGAVGLRLLT</sequence>
<evidence type="ECO:0000256" key="3">
    <source>
        <dbReference type="ARBA" id="ARBA00022553"/>
    </source>
</evidence>
<evidence type="ECO:0000256" key="5">
    <source>
        <dbReference type="ARBA" id="ARBA00022741"/>
    </source>
</evidence>
<proteinExistence type="predicted"/>
<keyword evidence="4" id="KW-0808">Transferase</keyword>
<dbReference type="InterPro" id="IPR036890">
    <property type="entry name" value="HATPase_C_sf"/>
</dbReference>
<reference evidence="11" key="1">
    <citation type="journal article" date="2019" name="Int. J. Syst. Evol. Microbiol.">
        <title>The Global Catalogue of Microorganisms (GCM) 10K type strain sequencing project: providing services to taxonomists for standard genome sequencing and annotation.</title>
        <authorList>
            <consortium name="The Broad Institute Genomics Platform"/>
            <consortium name="The Broad Institute Genome Sequencing Center for Infectious Disease"/>
            <person name="Wu L."/>
            <person name="Ma J."/>
        </authorList>
    </citation>
    <scope>NUCLEOTIDE SEQUENCE [LARGE SCALE GENOMIC DNA]</scope>
    <source>
        <strain evidence="11">CGMCC 1.15277</strain>
    </source>
</reference>
<evidence type="ECO:0000256" key="2">
    <source>
        <dbReference type="ARBA" id="ARBA00012438"/>
    </source>
</evidence>
<keyword evidence="6 10" id="KW-0418">Kinase</keyword>
<dbReference type="InterPro" id="IPR011712">
    <property type="entry name" value="Sig_transdc_His_kin_sub3_dim/P"/>
</dbReference>
<evidence type="ECO:0000313" key="11">
    <source>
        <dbReference type="Proteomes" id="UP001596266"/>
    </source>
</evidence>
<evidence type="ECO:0000256" key="6">
    <source>
        <dbReference type="ARBA" id="ARBA00022777"/>
    </source>
</evidence>
<keyword evidence="11" id="KW-1185">Reference proteome</keyword>
<dbReference type="Pfam" id="PF07730">
    <property type="entry name" value="HisKA_3"/>
    <property type="match status" value="1"/>
</dbReference>
<feature type="domain" description="Signal transduction histidine kinase subgroup 3 dimerisation and phosphoacceptor" evidence="9">
    <location>
        <begin position="2"/>
        <end position="53"/>
    </location>
</feature>
<evidence type="ECO:0000256" key="7">
    <source>
        <dbReference type="ARBA" id="ARBA00022840"/>
    </source>
</evidence>
<comment type="catalytic activity">
    <reaction evidence="1">
        <text>ATP + protein L-histidine = ADP + protein N-phospho-L-histidine.</text>
        <dbReference type="EC" id="2.7.13.3"/>
    </reaction>
</comment>
<evidence type="ECO:0000256" key="4">
    <source>
        <dbReference type="ARBA" id="ARBA00022679"/>
    </source>
</evidence>
<dbReference type="PANTHER" id="PTHR24421:SF10">
    <property type="entry name" value="NITRATE_NITRITE SENSOR PROTEIN NARQ"/>
    <property type="match status" value="1"/>
</dbReference>
<evidence type="ECO:0000256" key="1">
    <source>
        <dbReference type="ARBA" id="ARBA00000085"/>
    </source>
</evidence>
<dbReference type="Gene3D" id="3.30.565.10">
    <property type="entry name" value="Histidine kinase-like ATPase, C-terminal domain"/>
    <property type="match status" value="1"/>
</dbReference>
<evidence type="ECO:0000256" key="8">
    <source>
        <dbReference type="ARBA" id="ARBA00023012"/>
    </source>
</evidence>
<evidence type="ECO:0000313" key="10">
    <source>
        <dbReference type="EMBL" id="MFC6397059.1"/>
    </source>
</evidence>
<comment type="caution">
    <text evidence="10">The sequence shown here is derived from an EMBL/GenBank/DDBJ whole genome shotgun (WGS) entry which is preliminary data.</text>
</comment>
<keyword evidence="7" id="KW-0067">ATP-binding</keyword>
<dbReference type="RefSeq" id="WP_343884856.1">
    <property type="nucleotide sequence ID" value="NZ_BAAAKI010000003.1"/>
</dbReference>